<dbReference type="OrthoDB" id="6260718at2759"/>
<feature type="domain" description="DUF7041" evidence="2">
    <location>
        <begin position="229"/>
        <end position="304"/>
    </location>
</feature>
<evidence type="ECO:0000256" key="1">
    <source>
        <dbReference type="SAM" id="MobiDB-lite"/>
    </source>
</evidence>
<accession>A0A8J9YFL2</accession>
<evidence type="ECO:0000313" key="4">
    <source>
        <dbReference type="Proteomes" id="UP000838878"/>
    </source>
</evidence>
<evidence type="ECO:0000313" key="3">
    <source>
        <dbReference type="EMBL" id="CAH0730584.1"/>
    </source>
</evidence>
<feature type="non-terminal residue" evidence="3">
    <location>
        <position position="341"/>
    </location>
</feature>
<dbReference type="AlphaFoldDB" id="A0A8J9YFL2"/>
<feature type="compositionally biased region" description="Polar residues" evidence="1">
    <location>
        <begin position="1"/>
        <end position="17"/>
    </location>
</feature>
<protein>
    <recommendedName>
        <fullName evidence="2">DUF7041 domain-containing protein</fullName>
    </recommendedName>
</protein>
<keyword evidence="4" id="KW-1185">Reference proteome</keyword>
<name>A0A8J9YFL2_9NEOP</name>
<feature type="region of interest" description="Disordered" evidence="1">
    <location>
        <begin position="1"/>
        <end position="66"/>
    </location>
</feature>
<dbReference type="EMBL" id="OV170228">
    <property type="protein sequence ID" value="CAH0730584.1"/>
    <property type="molecule type" value="Genomic_DNA"/>
</dbReference>
<sequence length="341" mass="38191">MQTETQTGEKAPSTSGPRRQKGRVFSKRSKGSENAAAPPLPPRDPNSAGPKPTRLSTVATKPKNEPMFGDIDMMGFPGVAPYRRTIEFAITAEGFIPLCEKEYDVIASNQPYFAKSVAKSAWVYYCTMSLYARLVTLKQEDDSSTYDEDSIAGQVLSGNHHLPTPIESYIKALGHIVDSSSIRYKLAMPTWPEEDDTFGRMGQHTHWKSPSQNILCKSTLKYFRVGVRVPLFYPENPSSWFALLRSQFVLANITADSTKYFHTLSQLEITYAAEVEDIIVDPPTLPTSKTVLIRRLSVSREKKFPDTPNARQAISQRFSDKYRIPGVIVIAPKWGNSVAFR</sequence>
<proteinExistence type="predicted"/>
<feature type="compositionally biased region" description="Basic residues" evidence="1">
    <location>
        <begin position="18"/>
        <end position="29"/>
    </location>
</feature>
<dbReference type="PANTHER" id="PTHR33327">
    <property type="entry name" value="ENDONUCLEASE"/>
    <property type="match status" value="1"/>
</dbReference>
<dbReference type="Proteomes" id="UP000838878">
    <property type="component" value="Chromosome 8"/>
</dbReference>
<gene>
    <name evidence="3" type="ORF">BINO364_LOCUS15552</name>
</gene>
<dbReference type="InterPro" id="IPR055469">
    <property type="entry name" value="DUF7041"/>
</dbReference>
<reference evidence="3" key="1">
    <citation type="submission" date="2021-12" db="EMBL/GenBank/DDBJ databases">
        <authorList>
            <person name="Martin H S."/>
        </authorList>
    </citation>
    <scope>NUCLEOTIDE SEQUENCE</scope>
</reference>
<evidence type="ECO:0000259" key="2">
    <source>
        <dbReference type="Pfam" id="PF23055"/>
    </source>
</evidence>
<dbReference type="Pfam" id="PF23055">
    <property type="entry name" value="DUF7041"/>
    <property type="match status" value="1"/>
</dbReference>
<dbReference type="PANTHER" id="PTHR33327:SF3">
    <property type="entry name" value="RNA-DIRECTED DNA POLYMERASE"/>
    <property type="match status" value="1"/>
</dbReference>
<organism evidence="3 4">
    <name type="scientific">Brenthis ino</name>
    <name type="common">lesser marbled fritillary</name>
    <dbReference type="NCBI Taxonomy" id="405034"/>
    <lineage>
        <taxon>Eukaryota</taxon>
        <taxon>Metazoa</taxon>
        <taxon>Ecdysozoa</taxon>
        <taxon>Arthropoda</taxon>
        <taxon>Hexapoda</taxon>
        <taxon>Insecta</taxon>
        <taxon>Pterygota</taxon>
        <taxon>Neoptera</taxon>
        <taxon>Endopterygota</taxon>
        <taxon>Lepidoptera</taxon>
        <taxon>Glossata</taxon>
        <taxon>Ditrysia</taxon>
        <taxon>Papilionoidea</taxon>
        <taxon>Nymphalidae</taxon>
        <taxon>Heliconiinae</taxon>
        <taxon>Argynnini</taxon>
        <taxon>Brenthis</taxon>
    </lineage>
</organism>